<keyword evidence="8" id="KW-1185">Reference proteome</keyword>
<feature type="repeat" description="NHL" evidence="2">
    <location>
        <begin position="107"/>
        <end position="150"/>
    </location>
</feature>
<proteinExistence type="predicted"/>
<dbReference type="Pfam" id="PF01833">
    <property type="entry name" value="TIG"/>
    <property type="match status" value="4"/>
</dbReference>
<dbReference type="InterPro" id="IPR011042">
    <property type="entry name" value="6-blade_b-propeller_TolB-like"/>
</dbReference>
<dbReference type="SUPFAM" id="SSF101898">
    <property type="entry name" value="NHL repeat"/>
    <property type="match status" value="1"/>
</dbReference>
<organism evidence="7 8">
    <name type="scientific">Pontibacter diazotrophicus</name>
    <dbReference type="NCBI Taxonomy" id="1400979"/>
    <lineage>
        <taxon>Bacteria</taxon>
        <taxon>Pseudomonadati</taxon>
        <taxon>Bacteroidota</taxon>
        <taxon>Cytophagia</taxon>
        <taxon>Cytophagales</taxon>
        <taxon>Hymenobacteraceae</taxon>
        <taxon>Pontibacter</taxon>
    </lineage>
</organism>
<dbReference type="GO" id="GO:0008270">
    <property type="term" value="F:zinc ion binding"/>
    <property type="evidence" value="ECO:0007669"/>
    <property type="project" value="UniProtKB-KW"/>
</dbReference>
<dbReference type="RefSeq" id="WP_115566161.1">
    <property type="nucleotide sequence ID" value="NZ_QRGR01000014.1"/>
</dbReference>
<name>A0A3D8LAM8_9BACT</name>
<dbReference type="SUPFAM" id="SSF81296">
    <property type="entry name" value="E set domains"/>
    <property type="match status" value="4"/>
</dbReference>
<dbReference type="OrthoDB" id="1524003at2"/>
<dbReference type="InterPro" id="IPR055353">
    <property type="entry name" value="DUF7619"/>
</dbReference>
<feature type="signal peptide" evidence="3">
    <location>
        <begin position="1"/>
        <end position="21"/>
    </location>
</feature>
<gene>
    <name evidence="7" type="ORF">DXT99_13835</name>
</gene>
<feature type="domain" description="IPT/TIG" evidence="4">
    <location>
        <begin position="1157"/>
        <end position="1220"/>
    </location>
</feature>
<dbReference type="Pfam" id="PF01436">
    <property type="entry name" value="NHL"/>
    <property type="match status" value="1"/>
</dbReference>
<dbReference type="InterPro" id="IPR002909">
    <property type="entry name" value="IPT_dom"/>
</dbReference>
<evidence type="ECO:0000256" key="3">
    <source>
        <dbReference type="SAM" id="SignalP"/>
    </source>
</evidence>
<feature type="domain" description="DUF7619" evidence="6">
    <location>
        <begin position="914"/>
        <end position="1049"/>
    </location>
</feature>
<feature type="domain" description="IPT/TIG" evidence="4">
    <location>
        <begin position="1074"/>
        <end position="1147"/>
    </location>
</feature>
<dbReference type="InterPro" id="IPR050952">
    <property type="entry name" value="TRIM-NHL_E3_ligases"/>
</dbReference>
<feature type="chain" id="PRO_5017738124" evidence="3">
    <location>
        <begin position="22"/>
        <end position="1488"/>
    </location>
</feature>
<dbReference type="InterPro" id="IPR001258">
    <property type="entry name" value="NHL_repeat"/>
</dbReference>
<dbReference type="Pfam" id="PF24595">
    <property type="entry name" value="DUF7619"/>
    <property type="match status" value="1"/>
</dbReference>
<dbReference type="InterPro" id="IPR026444">
    <property type="entry name" value="Secre_tail"/>
</dbReference>
<dbReference type="PROSITE" id="PS51125">
    <property type="entry name" value="NHL"/>
    <property type="match status" value="1"/>
</dbReference>
<accession>A0A3D8LAM8</accession>
<evidence type="ECO:0000259" key="4">
    <source>
        <dbReference type="Pfam" id="PF01833"/>
    </source>
</evidence>
<dbReference type="Gene3D" id="2.120.10.30">
    <property type="entry name" value="TolB, C-terminal domain"/>
    <property type="match status" value="3"/>
</dbReference>
<dbReference type="Pfam" id="PF18962">
    <property type="entry name" value="Por_Secre_tail"/>
    <property type="match status" value="1"/>
</dbReference>
<dbReference type="EMBL" id="QRGR01000014">
    <property type="protein sequence ID" value="RDV14481.1"/>
    <property type="molecule type" value="Genomic_DNA"/>
</dbReference>
<evidence type="ECO:0000259" key="5">
    <source>
        <dbReference type="Pfam" id="PF18962"/>
    </source>
</evidence>
<feature type="domain" description="IPT/TIG" evidence="4">
    <location>
        <begin position="1239"/>
        <end position="1317"/>
    </location>
</feature>
<evidence type="ECO:0000256" key="1">
    <source>
        <dbReference type="ARBA" id="ARBA00022737"/>
    </source>
</evidence>
<dbReference type="Gene3D" id="2.60.40.10">
    <property type="entry name" value="Immunoglobulins"/>
    <property type="match status" value="4"/>
</dbReference>
<protein>
    <submittedName>
        <fullName evidence="7">T9SS C-terminal target domain-containing protein</fullName>
    </submittedName>
</protein>
<dbReference type="InterPro" id="IPR014756">
    <property type="entry name" value="Ig_E-set"/>
</dbReference>
<comment type="caution">
    <text evidence="7">The sequence shown here is derived from an EMBL/GenBank/DDBJ whole genome shotgun (WGS) entry which is preliminary data.</text>
</comment>
<feature type="domain" description="IPT/TIG" evidence="4">
    <location>
        <begin position="1322"/>
        <end position="1390"/>
    </location>
</feature>
<keyword evidence="3" id="KW-0732">Signal</keyword>
<evidence type="ECO:0000256" key="2">
    <source>
        <dbReference type="PROSITE-ProRule" id="PRU00504"/>
    </source>
</evidence>
<sequence>MKTALLFFCFIFLYICSFAQGQDYTLKSLLGQTLNKPMDFFITLDDNVFVADYYSYKLFSPEGKLIKEFFLDDAYEGRALATDSQGNIYVIKDDDRVYKYDADGRLLMSFGSQGGEPGQFNGAEGIDLDTEGNIFVADTNNDRIQKFDQNGVLLQVIGEVSQPYHIKVDADNKLNVLINNRFERLHPNGTPDITISFGYSANGGMAIDKDGNIYLTNDFQVKKHNSEGRLIATYLSQGPEEGKIAAPYFTRLDFDSKGNLYLLENPGNASGNRIQVFTPQLDFLSSFGNSGPNSRNKIEVNVKLKFDAVGNFYSVNEPGQNKVGFFDKSGQFIRSFGGAGDKDSFYYPIYNLALDNQGDVYVVAQHEKGNVHRFSYKGEYVSSMAESSDFSEGFFPDFIFFDKSNYMYLLKNRDCLKYDLTGKLLARIHFDTGMTDERGYVFPVQDVSIDATGNFYMIQDRHVVKYDHTGKEISFFNALDKGGSYNLSNKASIALDHNGFIYVTDGLDIKKFDQSGNLVTIIQGQYRYNFELASAELGVSPTGSTIKTAIADGYFFNNIRVYSNGEEAPLSNRISGTIFSDLNSNCTQDNEQGLEGIIVEVTPGPYYGKTDRAGFYTIEVREQENTVKQILPLQSGKLIQQLCPTNGEGYTVRFDANKVADTSLSFANKVTLSPYLTASVSSTRRRRCFESTTKLTYSNTGYAPAENAKVYLQLPEQVELLSADKPYTRLPNGTYVFDAGTVVAGQKSIITIQDKVVCGDESIRGMTVCTKAWMTPGNQSPTAPPAPVISITGTCNPETGKVRFVIKNMGQVDMEESEQFRKYINGLLSTVEDYRLAAGDSLVLWVPAGGRTVRLEADQPDGNGDNIMASTTVEACNTVATQTVFNTGFVNVLPTDDEEAEVAEECLPIIDSFDPNDKLVLPVGRTEENYTPTGVALKYKIRFQNTGTDVAYRVVVVDTLSEHLDLSTLQIGSASHTYRYELSGKGKAVLTWTFDNIMLPDSTSNEPGSHGYIQFSIKPKADLPEKTAVENFADIFFDYNSPVRTNVTVNRIYDMPLVVDESVRLNLEQIIATPAISGFAPAAGKFGAEVSLSGKRFSATAASNKVYFNGVLAPVVSASETELRVLVPAGAATGTVKVETPDGAASTTEVFEVFQPPVLSSFSPAEGIVGSTVTLQGAQLGTSLIESVKLGTIVCDIISNTGNELVVQVPAEGVTSKFKIETKGGETESTMEYVVWHQPSISSLSKGTDAVGATIILAGAHFAPAAGRNKVMFGNVQAQVINATTGQLTVQVPIGATSGFVTVETPGGKATSNTSFEVIPAPVFLAMAPSIGSVGTEVEITGANFGTLGLQDEIYFNGAKALILEASDARYKVQVPRGATTGKVKITGYGGAAYSTADFVVEELTPTQAIAIYPNPTTGHFTISFLHADFDVQAVEVYSSVGKLMVTTAVANPRPEKLELNISMAQSGLYVLQIRTDRGLVIKKLTVL</sequence>
<dbReference type="NCBIfam" id="TIGR04183">
    <property type="entry name" value="Por_Secre_tail"/>
    <property type="match status" value="1"/>
</dbReference>
<evidence type="ECO:0000313" key="7">
    <source>
        <dbReference type="EMBL" id="RDV14481.1"/>
    </source>
</evidence>
<dbReference type="SUPFAM" id="SSF63829">
    <property type="entry name" value="Calcium-dependent phosphotriesterase"/>
    <property type="match status" value="2"/>
</dbReference>
<evidence type="ECO:0000259" key="6">
    <source>
        <dbReference type="Pfam" id="PF24595"/>
    </source>
</evidence>
<dbReference type="InterPro" id="IPR013783">
    <property type="entry name" value="Ig-like_fold"/>
</dbReference>
<dbReference type="PANTHER" id="PTHR24104">
    <property type="entry name" value="E3 UBIQUITIN-PROTEIN LIGASE NHLRC1-RELATED"/>
    <property type="match status" value="1"/>
</dbReference>
<dbReference type="Proteomes" id="UP000256708">
    <property type="component" value="Unassembled WGS sequence"/>
</dbReference>
<evidence type="ECO:0000313" key="8">
    <source>
        <dbReference type="Proteomes" id="UP000256708"/>
    </source>
</evidence>
<reference evidence="8" key="1">
    <citation type="submission" date="2018-08" db="EMBL/GenBank/DDBJ databases">
        <authorList>
            <person name="Liu Z.-W."/>
            <person name="Du Z.-J."/>
        </authorList>
    </citation>
    <scope>NUCLEOTIDE SEQUENCE [LARGE SCALE GENOMIC DNA]</scope>
    <source>
        <strain evidence="8">H4X</strain>
    </source>
</reference>
<dbReference type="CDD" id="cd00603">
    <property type="entry name" value="IPT_PCSR"/>
    <property type="match status" value="1"/>
</dbReference>
<feature type="domain" description="Secretion system C-terminal sorting" evidence="5">
    <location>
        <begin position="1412"/>
        <end position="1487"/>
    </location>
</feature>
<keyword evidence="1" id="KW-0677">Repeat</keyword>
<dbReference type="PANTHER" id="PTHR24104:SF25">
    <property type="entry name" value="PROTEIN LIN-41"/>
    <property type="match status" value="1"/>
</dbReference>